<dbReference type="InterPro" id="IPR047055">
    <property type="entry name" value="MotA-like"/>
</dbReference>
<reference evidence="9 10" key="1">
    <citation type="journal article" date="2012" name="J. Bacteriol.">
        <title>Genome sequence of benzo(a)pyrene-degrading bacterium Novosphingobium pentaromativorans US6-1.</title>
        <authorList>
            <person name="Luo Y.R."/>
            <person name="Kang S.G."/>
            <person name="Kim S.J."/>
            <person name="Kim M.R."/>
            <person name="Li N."/>
            <person name="Lee J.H."/>
            <person name="Kwon K.K."/>
        </authorList>
    </citation>
    <scope>NUCLEOTIDE SEQUENCE [LARGE SCALE GENOMIC DNA]</scope>
    <source>
        <strain evidence="9 10">US6-1</strain>
    </source>
</reference>
<evidence type="ECO:0000256" key="4">
    <source>
        <dbReference type="ARBA" id="ARBA00022989"/>
    </source>
</evidence>
<evidence type="ECO:0000256" key="5">
    <source>
        <dbReference type="ARBA" id="ARBA00023136"/>
    </source>
</evidence>
<dbReference type="STRING" id="1088721.JI59_13215"/>
<keyword evidence="6" id="KW-0653">Protein transport</keyword>
<dbReference type="GO" id="GO:0005886">
    <property type="term" value="C:plasma membrane"/>
    <property type="evidence" value="ECO:0007669"/>
    <property type="project" value="UniProtKB-SubCell"/>
</dbReference>
<feature type="domain" description="MotA/TolQ/ExbB proton channel" evidence="8">
    <location>
        <begin position="175"/>
        <end position="257"/>
    </location>
</feature>
<organism evidence="9 10">
    <name type="scientific">Novosphingobium pentaromativorans US6-1</name>
    <dbReference type="NCBI Taxonomy" id="1088721"/>
    <lineage>
        <taxon>Bacteria</taxon>
        <taxon>Pseudomonadati</taxon>
        <taxon>Pseudomonadota</taxon>
        <taxon>Alphaproteobacteria</taxon>
        <taxon>Sphingomonadales</taxon>
        <taxon>Sphingomonadaceae</taxon>
        <taxon>Novosphingobium</taxon>
    </lineage>
</organism>
<sequence length="295" mass="31815">MISPVIRKDRASFIDCRGFPGFCRSLAGDGRARRQAFAGWRQKGSVKPLKFPHCRPFYPARRRCSFMQVDNLFDATSALIVVGGTIAATVMRCGLRDTRTAIASLGGLFGKRFDASRARSELAGHVREMQTHGVIRTAPHHFGDAEFDEATDALIGTRSIGALQAAHVAHKRRRVVRNRRAVRTFNQAADLSPVFGLAGTLVSLSQLPGGAEGAGDFTTAISMAVLTTLYGLLLGNIVFAPLARVVARVGAKEERERQKVLDWLEGQLVSALPAHARPAAMEKAVASIAARGSRA</sequence>
<proteinExistence type="inferred from homology"/>
<dbReference type="eggNOG" id="COG1291">
    <property type="taxonomic scope" value="Bacteria"/>
</dbReference>
<evidence type="ECO:0000256" key="2">
    <source>
        <dbReference type="ARBA" id="ARBA00022475"/>
    </source>
</evidence>
<evidence type="ECO:0000259" key="8">
    <source>
        <dbReference type="Pfam" id="PF01618"/>
    </source>
</evidence>
<dbReference type="GO" id="GO:0006935">
    <property type="term" value="P:chemotaxis"/>
    <property type="evidence" value="ECO:0007669"/>
    <property type="project" value="InterPro"/>
</dbReference>
<keyword evidence="2" id="KW-1003">Cell membrane</keyword>
<keyword evidence="5 7" id="KW-0472">Membrane</keyword>
<evidence type="ECO:0000256" key="7">
    <source>
        <dbReference type="SAM" id="Phobius"/>
    </source>
</evidence>
<keyword evidence="10" id="KW-1185">Reference proteome</keyword>
<comment type="caution">
    <text evidence="9">The sequence shown here is derived from an EMBL/GenBank/DDBJ whole genome shotgun (WGS) entry which is preliminary data.</text>
</comment>
<gene>
    <name evidence="9" type="primary">motA</name>
    <name evidence="9" type="ORF">NSU_1382</name>
</gene>
<feature type="transmembrane region" description="Helical" evidence="7">
    <location>
        <begin position="188"/>
        <end position="208"/>
    </location>
</feature>
<dbReference type="PANTHER" id="PTHR30433">
    <property type="entry name" value="CHEMOTAXIS PROTEIN MOTA"/>
    <property type="match status" value="1"/>
</dbReference>
<comment type="subcellular location">
    <subcellularLocation>
        <location evidence="1">Cell membrane</location>
        <topology evidence="1">Multi-pass membrane protein</topology>
    </subcellularLocation>
    <subcellularLocation>
        <location evidence="6">Membrane</location>
        <topology evidence="6">Multi-pass membrane protein</topology>
    </subcellularLocation>
</comment>
<dbReference type="InterPro" id="IPR002898">
    <property type="entry name" value="MotA_ExbB_proton_chnl"/>
</dbReference>
<protein>
    <submittedName>
        <fullName evidence="9">Chemotaxis protein MotA</fullName>
    </submittedName>
</protein>
<evidence type="ECO:0000313" key="9">
    <source>
        <dbReference type="EMBL" id="EHJ61621.1"/>
    </source>
</evidence>
<evidence type="ECO:0000313" key="10">
    <source>
        <dbReference type="Proteomes" id="UP000004030"/>
    </source>
</evidence>
<evidence type="ECO:0000256" key="6">
    <source>
        <dbReference type="RuleBase" id="RU004057"/>
    </source>
</evidence>
<accession>G6EAI4</accession>
<dbReference type="Proteomes" id="UP000004030">
    <property type="component" value="Unassembled WGS sequence"/>
</dbReference>
<evidence type="ECO:0000256" key="3">
    <source>
        <dbReference type="ARBA" id="ARBA00022692"/>
    </source>
</evidence>
<dbReference type="PATRIC" id="fig|1088721.3.peg.1365"/>
<dbReference type="Pfam" id="PF01618">
    <property type="entry name" value="MotA_ExbB"/>
    <property type="match status" value="1"/>
</dbReference>
<dbReference type="GO" id="GO:0071978">
    <property type="term" value="P:bacterial-type flagellum-dependent swarming motility"/>
    <property type="evidence" value="ECO:0007669"/>
    <property type="project" value="InterPro"/>
</dbReference>
<keyword evidence="3 7" id="KW-0812">Transmembrane</keyword>
<comment type="similarity">
    <text evidence="6">Belongs to the exbB/tolQ family.</text>
</comment>
<dbReference type="GO" id="GO:0015031">
    <property type="term" value="P:protein transport"/>
    <property type="evidence" value="ECO:0007669"/>
    <property type="project" value="UniProtKB-KW"/>
</dbReference>
<name>G6EAI4_9SPHN</name>
<keyword evidence="6" id="KW-0813">Transport</keyword>
<keyword evidence="4 7" id="KW-1133">Transmembrane helix</keyword>
<dbReference type="AlphaFoldDB" id="G6EAI4"/>
<evidence type="ECO:0000256" key="1">
    <source>
        <dbReference type="ARBA" id="ARBA00004651"/>
    </source>
</evidence>
<dbReference type="EMBL" id="AGFM01000017">
    <property type="protein sequence ID" value="EHJ61621.1"/>
    <property type="molecule type" value="Genomic_DNA"/>
</dbReference>
<feature type="transmembrane region" description="Helical" evidence="7">
    <location>
        <begin position="220"/>
        <end position="247"/>
    </location>
</feature>